<accession>A0A2Y8ZVY1</accession>
<gene>
    <name evidence="1" type="ORF">SAMN04489750_3066</name>
</gene>
<proteinExistence type="predicted"/>
<organism evidence="1 2">
    <name type="scientific">Branchiibius hedensis</name>
    <dbReference type="NCBI Taxonomy" id="672460"/>
    <lineage>
        <taxon>Bacteria</taxon>
        <taxon>Bacillati</taxon>
        <taxon>Actinomycetota</taxon>
        <taxon>Actinomycetes</taxon>
        <taxon>Micrococcales</taxon>
        <taxon>Dermacoccaceae</taxon>
        <taxon>Branchiibius</taxon>
    </lineage>
</organism>
<dbReference type="EMBL" id="UESZ01000001">
    <property type="protein sequence ID" value="SSA35696.1"/>
    <property type="molecule type" value="Genomic_DNA"/>
</dbReference>
<dbReference type="RefSeq" id="WP_109687146.1">
    <property type="nucleotide sequence ID" value="NZ_QGDN01000001.1"/>
</dbReference>
<dbReference type="AlphaFoldDB" id="A0A2Y8ZVY1"/>
<protein>
    <submittedName>
        <fullName evidence="1">Uncharacterized protein</fullName>
    </submittedName>
</protein>
<reference evidence="2" key="1">
    <citation type="submission" date="2016-10" db="EMBL/GenBank/DDBJ databases">
        <authorList>
            <person name="Varghese N."/>
            <person name="Submissions S."/>
        </authorList>
    </citation>
    <scope>NUCLEOTIDE SEQUENCE [LARGE SCALE GENOMIC DNA]</scope>
    <source>
        <strain evidence="2">DSM 22951</strain>
    </source>
</reference>
<evidence type="ECO:0000313" key="1">
    <source>
        <dbReference type="EMBL" id="SSA35696.1"/>
    </source>
</evidence>
<name>A0A2Y8ZVY1_9MICO</name>
<sequence length="153" mass="16661">MPRGADPAWRREYESVVWSAEVARLQRILLVKAASLTGVTHEQLALELGVSQTGVTRMLAKVSRTAARQLPRETLLPAAQPAVSWLGDHFGFSATQLVERNWYPTPYVDREMTAAMFGSEAAEVAGEPLVDLHTVAPTYPTRPSATAASISDD</sequence>
<evidence type="ECO:0000313" key="2">
    <source>
        <dbReference type="Proteomes" id="UP000250028"/>
    </source>
</evidence>
<dbReference type="Proteomes" id="UP000250028">
    <property type="component" value="Unassembled WGS sequence"/>
</dbReference>
<keyword evidence="2" id="KW-1185">Reference proteome</keyword>